<feature type="region of interest" description="Disordered" evidence="1">
    <location>
        <begin position="586"/>
        <end position="790"/>
    </location>
</feature>
<sequence>MIGPYVLPDDVFDALAAGAGGRPAVLRLLRARRSRNLLLLRRALDGPCGRAVEPAADLLAGVERVDPEAARSVIDGPAFGTWAARTLGDCPAHHRGGCAGRDLAALAVLAAVRAARPARVTVPVREGRLRLPGLGTVTGLGEVPEALVVVEAPAGAEGAPGTSAGSCRVRVLTAAGERVLPRDPSRPGHGWQPVAVLDARHRGLTLRLPLETATPELPALETASAGPAAWQDLLRQAWELLVDNHPRRAEELAAGLNGIVPLPAPARGVASATSRHAFGTVLTSWPADPERLALTLLHEFQHSKLSALTDLVTLYESGGGPRLYAPWRPDPRPPGGLLQGIYAHLGDLAFWQERSGSRHGPAQADAAWRLAQTRAHVERGLTEAASHVRLTALGTRFLERLARTVRDGDRDGTGAGGGSGGERLARAVARVQAGDEAVWRLRWAAADDTGTERLAALWRAGRPAGPLPAEDVRAATGAVVGPGPEFGRWAARQRGAERARPAREAADAVLAEPHRAQGWAELAAAAGEEGRPGADVLRARTELVRDLCVRLTARQPAPPPGAAPPRPPDPLALAAWLADTAVGTDRSGVGAAADEEGAADRAPQARRAHPTRGSGRVGRGQPAAEAGRAPGPASGDGLAVPVESGSGETPVDPARSPGPDPAADEAPGASAPPGQADPRPVLAPARTEHGAHRGAGRPSADVQVGAPAPVEGVGRVQQGVGQGAQGGLDPAGRGQRSGVAEGPGAPAPPGPGRGPDAGDELGGGGAPGQKTGVSMSQNARSPLAKTSATG</sequence>
<dbReference type="NCBIfam" id="TIGR04267">
    <property type="entry name" value="mod_HExxH"/>
    <property type="match status" value="1"/>
</dbReference>
<proteinExistence type="predicted"/>
<evidence type="ECO:0008006" key="3">
    <source>
        <dbReference type="Google" id="ProtNLM"/>
    </source>
</evidence>
<comment type="caution">
    <text evidence="2">The sequence shown here is derived from an EMBL/GenBank/DDBJ whole genome shotgun (WGS) entry which is preliminary data.</text>
</comment>
<organism evidence="2">
    <name type="scientific">Streptomyces tendae</name>
    <dbReference type="NCBI Taxonomy" id="1932"/>
    <lineage>
        <taxon>Bacteria</taxon>
        <taxon>Bacillati</taxon>
        <taxon>Actinomycetota</taxon>
        <taxon>Actinomycetes</taxon>
        <taxon>Kitasatosporales</taxon>
        <taxon>Streptomycetaceae</taxon>
        <taxon>Streptomyces</taxon>
    </lineage>
</organism>
<protein>
    <recommendedName>
        <fullName evidence="3">HEXXH motif domain-containing protein</fullName>
    </recommendedName>
</protein>
<dbReference type="RefSeq" id="WP_164458404.1">
    <property type="nucleotide sequence ID" value="NZ_JAAIFS010000002.1"/>
</dbReference>
<name>A0A6B3QM21_STRTE</name>
<feature type="compositionally biased region" description="Low complexity" evidence="1">
    <location>
        <begin position="710"/>
        <end position="719"/>
    </location>
</feature>
<reference evidence="2" key="1">
    <citation type="journal article" date="2020" name="Microorganisms">
        <title>Isolation, Genomic and Metabolomic Characterization of Streptomyces tendae VITAKN with Quorum Sensing Inhibitory Activity from Southern India.</title>
        <authorList>
            <person name="Ishaque N.M."/>
            <person name="Burgsdorf I."/>
            <person name="Limlingan Malit J.J."/>
            <person name="Saha S."/>
            <person name="Teta R."/>
            <person name="Ewe D."/>
            <person name="Kannabiran K."/>
            <person name="Hrouzek P."/>
            <person name="Steindler L."/>
            <person name="Costantino V."/>
            <person name="Saurav K."/>
        </authorList>
    </citation>
    <scope>NUCLEOTIDE SEQUENCE</scope>
    <source>
        <strain evidence="2">VITAKN</strain>
    </source>
</reference>
<dbReference type="AlphaFoldDB" id="A0A6B3QM21"/>
<gene>
    <name evidence="2" type="ORF">GUR47_11940</name>
</gene>
<dbReference type="InterPro" id="IPR026337">
    <property type="entry name" value="AKG_HExxH"/>
</dbReference>
<accession>A0A6B3QM21</accession>
<feature type="compositionally biased region" description="Polar residues" evidence="1">
    <location>
        <begin position="771"/>
        <end position="790"/>
    </location>
</feature>
<evidence type="ECO:0000256" key="1">
    <source>
        <dbReference type="SAM" id="MobiDB-lite"/>
    </source>
</evidence>
<dbReference type="EMBL" id="JAAIFS010000002">
    <property type="protein sequence ID" value="NEV87365.1"/>
    <property type="molecule type" value="Genomic_DNA"/>
</dbReference>
<feature type="compositionally biased region" description="Low complexity" evidence="1">
    <location>
        <begin position="664"/>
        <end position="674"/>
    </location>
</feature>
<feature type="compositionally biased region" description="Low complexity" evidence="1">
    <location>
        <begin position="619"/>
        <end position="635"/>
    </location>
</feature>
<evidence type="ECO:0000313" key="2">
    <source>
        <dbReference type="EMBL" id="NEV87365.1"/>
    </source>
</evidence>